<dbReference type="InterPro" id="IPR045860">
    <property type="entry name" value="Snake_toxin-like_sf"/>
</dbReference>
<evidence type="ECO:0000313" key="2">
    <source>
        <dbReference type="Proteomes" id="UP000186922"/>
    </source>
</evidence>
<protein>
    <submittedName>
        <fullName evidence="1">Uncharacterized protein</fullName>
    </submittedName>
</protein>
<evidence type="ECO:0000313" key="1">
    <source>
        <dbReference type="EMBL" id="GAV08988.1"/>
    </source>
</evidence>
<organism evidence="1 2">
    <name type="scientific">Ramazzottius varieornatus</name>
    <name type="common">Water bear</name>
    <name type="synonym">Tardigrade</name>
    <dbReference type="NCBI Taxonomy" id="947166"/>
    <lineage>
        <taxon>Eukaryota</taxon>
        <taxon>Metazoa</taxon>
        <taxon>Ecdysozoa</taxon>
        <taxon>Tardigrada</taxon>
        <taxon>Eutardigrada</taxon>
        <taxon>Parachela</taxon>
        <taxon>Hypsibioidea</taxon>
        <taxon>Ramazzottiidae</taxon>
        <taxon>Ramazzottius</taxon>
    </lineage>
</organism>
<dbReference type="EMBL" id="BDGG01000020">
    <property type="protein sequence ID" value="GAV08988.1"/>
    <property type="molecule type" value="Genomic_DNA"/>
</dbReference>
<dbReference type="SUPFAM" id="SSF57302">
    <property type="entry name" value="Snake toxin-like"/>
    <property type="match status" value="1"/>
</dbReference>
<keyword evidence="2" id="KW-1185">Reference proteome</keyword>
<name>A0A1D1W9J0_RAMVA</name>
<reference evidence="1 2" key="1">
    <citation type="journal article" date="2016" name="Nat. Commun.">
        <title>Extremotolerant tardigrade genome and improved radiotolerance of human cultured cells by tardigrade-unique protein.</title>
        <authorList>
            <person name="Hashimoto T."/>
            <person name="Horikawa D.D."/>
            <person name="Saito Y."/>
            <person name="Kuwahara H."/>
            <person name="Kozuka-Hata H."/>
            <person name="Shin-I T."/>
            <person name="Minakuchi Y."/>
            <person name="Ohishi K."/>
            <person name="Motoyama A."/>
            <person name="Aizu T."/>
            <person name="Enomoto A."/>
            <person name="Kondo K."/>
            <person name="Tanaka S."/>
            <person name="Hara Y."/>
            <person name="Koshikawa S."/>
            <person name="Sagara H."/>
            <person name="Miura T."/>
            <person name="Yokobori S."/>
            <person name="Miyagawa K."/>
            <person name="Suzuki Y."/>
            <person name="Kubo T."/>
            <person name="Oyama M."/>
            <person name="Kohara Y."/>
            <person name="Fujiyama A."/>
            <person name="Arakawa K."/>
            <person name="Katayama T."/>
            <person name="Toyoda A."/>
            <person name="Kunieda T."/>
        </authorList>
    </citation>
    <scope>NUCLEOTIDE SEQUENCE [LARGE SCALE GENOMIC DNA]</scope>
    <source>
        <strain evidence="1 2">YOKOZUNA-1</strain>
    </source>
</reference>
<gene>
    <name evidence="1" type="primary">RvY_18600-1</name>
    <name evidence="1" type="synonym">RvY_18600.1</name>
    <name evidence="1" type="ORF">RvY_18600</name>
</gene>
<proteinExistence type="predicted"/>
<dbReference type="Proteomes" id="UP000186922">
    <property type="component" value="Unassembled WGS sequence"/>
</dbReference>
<comment type="caution">
    <text evidence="1">The sequence shown here is derived from an EMBL/GenBank/DDBJ whole genome shotgun (WGS) entry which is preliminary data.</text>
</comment>
<accession>A0A1D1W9J0</accession>
<dbReference type="AlphaFoldDB" id="A0A1D1W9J0"/>
<sequence>MCDMLNFVAIKCFVCDNKKGHADEDGAAELVPNILNFVNQTACHRYADTKELRPFSVDCPAKYNACQATVGYVHKPDAYHAYRGCYTIAPGGDMSTTCRNHTYVPNQAN</sequence>